<dbReference type="GO" id="GO:0003677">
    <property type="term" value="F:DNA binding"/>
    <property type="evidence" value="ECO:0007669"/>
    <property type="project" value="UniProtKB-KW"/>
</dbReference>
<evidence type="ECO:0000259" key="3">
    <source>
        <dbReference type="Pfam" id="PF14372"/>
    </source>
</evidence>
<dbReference type="PANTHER" id="PTHR46481">
    <property type="entry name" value="ZINC FINGER BED DOMAIN-CONTAINING PROTEIN 4"/>
    <property type="match status" value="1"/>
</dbReference>
<dbReference type="PANTHER" id="PTHR46481:SF6">
    <property type="entry name" value="ZINC FINGER BED DOMAIN-CONTAINING PROTEIN RICESLEEPER 2-LIKE"/>
    <property type="match status" value="1"/>
</dbReference>
<reference evidence="4" key="1">
    <citation type="submission" date="2023-04" db="EMBL/GenBank/DDBJ databases">
        <authorList>
            <person name="Vijverberg K."/>
            <person name="Xiong W."/>
            <person name="Schranz E."/>
        </authorList>
    </citation>
    <scope>NUCLEOTIDE SEQUENCE</scope>
</reference>
<evidence type="ECO:0000256" key="1">
    <source>
        <dbReference type="ARBA" id="ARBA00023125"/>
    </source>
</evidence>
<organism evidence="4 5">
    <name type="scientific">Lactuca saligna</name>
    <name type="common">Willowleaf lettuce</name>
    <dbReference type="NCBI Taxonomy" id="75948"/>
    <lineage>
        <taxon>Eukaryota</taxon>
        <taxon>Viridiplantae</taxon>
        <taxon>Streptophyta</taxon>
        <taxon>Embryophyta</taxon>
        <taxon>Tracheophyta</taxon>
        <taxon>Spermatophyta</taxon>
        <taxon>Magnoliopsida</taxon>
        <taxon>eudicotyledons</taxon>
        <taxon>Gunneridae</taxon>
        <taxon>Pentapetalae</taxon>
        <taxon>asterids</taxon>
        <taxon>campanulids</taxon>
        <taxon>Asterales</taxon>
        <taxon>Asteraceae</taxon>
        <taxon>Cichorioideae</taxon>
        <taxon>Cichorieae</taxon>
        <taxon>Lactucinae</taxon>
        <taxon>Lactuca</taxon>
    </lineage>
</organism>
<dbReference type="InterPro" id="IPR012337">
    <property type="entry name" value="RNaseH-like_sf"/>
</dbReference>
<dbReference type="InterPro" id="IPR025525">
    <property type="entry name" value="hAT-like_transposase_RNase-H"/>
</dbReference>
<gene>
    <name evidence="4" type="ORF">LSALG_LOCUS40113</name>
</gene>
<dbReference type="AlphaFoldDB" id="A0AA36EMM8"/>
<dbReference type="GO" id="GO:0046983">
    <property type="term" value="F:protein dimerization activity"/>
    <property type="evidence" value="ECO:0007669"/>
    <property type="project" value="InterPro"/>
</dbReference>
<dbReference type="Pfam" id="PF14372">
    <property type="entry name" value="hAT-like_RNase-H"/>
    <property type="match status" value="2"/>
</dbReference>
<evidence type="ECO:0000259" key="2">
    <source>
        <dbReference type="Pfam" id="PF05699"/>
    </source>
</evidence>
<evidence type="ECO:0008006" key="6">
    <source>
        <dbReference type="Google" id="ProtNLM"/>
    </source>
</evidence>
<keyword evidence="1" id="KW-0238">DNA-binding</keyword>
<dbReference type="Pfam" id="PF05699">
    <property type="entry name" value="Dimer_Tnp_hAT"/>
    <property type="match status" value="1"/>
</dbReference>
<dbReference type="InterPro" id="IPR052035">
    <property type="entry name" value="ZnF_BED_domain_contain"/>
</dbReference>
<feature type="domain" description="hAT-like transposase RNase-H fold" evidence="3">
    <location>
        <begin position="993"/>
        <end position="1092"/>
    </location>
</feature>
<dbReference type="Proteomes" id="UP001177003">
    <property type="component" value="Chromosome 9"/>
</dbReference>
<dbReference type="EMBL" id="OX465085">
    <property type="protein sequence ID" value="CAI9301569.1"/>
    <property type="molecule type" value="Genomic_DNA"/>
</dbReference>
<feature type="domain" description="HAT C-terminal dimerisation" evidence="2">
    <location>
        <begin position="1150"/>
        <end position="1231"/>
    </location>
</feature>
<accession>A0AA36EMM8</accession>
<dbReference type="InterPro" id="IPR008906">
    <property type="entry name" value="HATC_C_dom"/>
</dbReference>
<proteinExistence type="predicted"/>
<evidence type="ECO:0000313" key="4">
    <source>
        <dbReference type="EMBL" id="CAI9301569.1"/>
    </source>
</evidence>
<dbReference type="SMART" id="SM00614">
    <property type="entry name" value="ZnF_BED"/>
    <property type="match status" value="2"/>
</dbReference>
<name>A0AA36EMM8_LACSI</name>
<sequence length="1267" mass="146365">MLQLDVELEEEADDIDVVEVDVKVEGEEDHVKMERERWSKVWKYYTRLPIGADGRERAECDKCKKRYICETKNGTGSLRNHIAKCPRRDKSDIAQFSFAKSGGSISINSTVFKPERFRELISEAIVKHDLPFRFVEYEGIREIFSYLNEKVTTITRNTAKEDVLNLFKREKGKLKKLFELLPGRISLTADLWSSINTDGFLCVTSHFIDEEWKLQKRILNFQYMPPPHNGVCLTETISTLLTNWGIDKKLFTITLDNAASNDTFVNLLKGQLCNEGALHSNGDYFHVRCCAHVLNLVVQDGLKAIDEGIVKIRESIKYVKGSSVRKRNFLNCVKQVNLNPNKGLRQDVPTRWNATFLMIESALFYRRAFFRLALSDSNYLDCPSNEEWGKLEKIFKFLEVFYEVTCIFSGNKYCTANLYFPSVSTVERTLKEEIESSDTFIKIMACKMYEKFSKYWSEYSPILAMAAVLDPRYKMQYVEFTYKKLYGSSFREHSDCIREKLHDLFGEYVIESPMAYRASTISTSDSTVQTIAIDSYTCFIASQISTTIDARKFDKKIDMKRAKLDKTHNTKKAKLNKTDTHSATVAPQDVELEEEADDIDVVEVDVKVEGEEDHVKMERERWSKVWKYYTRLPIGADGRERAECDKCKKRYICETKNGTGSLRNHIAKCPRRDKSDIAQFSFAKSGGSISINSTVFKPERFRELISEAIVKHDLPFRFVEYEGIREIFSYLNEKVTTITRNTAKEDVLNLFKREKGKLKKLFELLPGRISLTADLWSSINTDGFLCVTSHFIDEEWKLQKRILNFQYMPPPHNGVCLTETISTLLTNWGIDKKLFTITLDNAASNDTFVNLLKGQLCNEGALHSNGDYFHVRCCAHVLNLVVQDGLKAIDEGIVKIRESIKYVKGSSVRKRNFLNCVKQVNLNPNKGLRQDVPTRWNATFLMIESALFYRRAFFRLALSDSNYLDCPSNEEWGKLEKIFKFLEVFYEVTCIFSGNKYCTANLYFPSVSTVERTLKEEIESSDTFIKIMACKMYEKFSKYWSEYSPILAMAAVLDPRYKMQYVEFTYKKLYGSSFREHSDCIREKLHDLFGEYVIESPMAYRASTISTSDSSKSVYKKKDDTTLSKSTREMLQEFTVYETKEFALSQKSQLEMYLDEPRSDITEDINVLSFWKAHQYRYPELASMARDILSIPVSTVASESAFSNGGRILDQYRSSLKHENVEALICAKDWLFGIKGDEELCLQDLTEDVMKFDNNANGTHEEMESQA</sequence>
<protein>
    <recommendedName>
        <fullName evidence="6">BED-type domain-containing protein</fullName>
    </recommendedName>
</protein>
<evidence type="ECO:0000313" key="5">
    <source>
        <dbReference type="Proteomes" id="UP001177003"/>
    </source>
</evidence>
<keyword evidence="5" id="KW-1185">Reference proteome</keyword>
<feature type="domain" description="hAT-like transposase RNase-H fold" evidence="3">
    <location>
        <begin position="409"/>
        <end position="508"/>
    </location>
</feature>
<dbReference type="SUPFAM" id="SSF53098">
    <property type="entry name" value="Ribonuclease H-like"/>
    <property type="match status" value="2"/>
</dbReference>